<evidence type="ECO:0000259" key="2">
    <source>
        <dbReference type="SMART" id="SM00974"/>
    </source>
</evidence>
<dbReference type="Proteomes" id="UP000548476">
    <property type="component" value="Unassembled WGS sequence"/>
</dbReference>
<dbReference type="Pfam" id="PF13455">
    <property type="entry name" value="MUG113"/>
    <property type="match status" value="1"/>
</dbReference>
<feature type="compositionally biased region" description="Polar residues" evidence="1">
    <location>
        <begin position="1"/>
        <end position="13"/>
    </location>
</feature>
<gene>
    <name evidence="3" type="ORF">HNR73_005057</name>
</gene>
<organism evidence="3 4">
    <name type="scientific">Phytomonospora endophytica</name>
    <dbReference type="NCBI Taxonomy" id="714109"/>
    <lineage>
        <taxon>Bacteria</taxon>
        <taxon>Bacillati</taxon>
        <taxon>Actinomycetota</taxon>
        <taxon>Actinomycetes</taxon>
        <taxon>Micromonosporales</taxon>
        <taxon>Micromonosporaceae</taxon>
        <taxon>Phytomonospora</taxon>
    </lineage>
</organism>
<accession>A0A841FMW0</accession>
<evidence type="ECO:0000313" key="4">
    <source>
        <dbReference type="Proteomes" id="UP000548476"/>
    </source>
</evidence>
<feature type="region of interest" description="Disordered" evidence="1">
    <location>
        <begin position="1"/>
        <end position="47"/>
    </location>
</feature>
<dbReference type="Pfam" id="PF13250">
    <property type="entry name" value="SNIPE"/>
    <property type="match status" value="1"/>
</dbReference>
<proteinExistence type="predicted"/>
<reference evidence="3 4" key="1">
    <citation type="submission" date="2020-08" db="EMBL/GenBank/DDBJ databases">
        <title>Genomic Encyclopedia of Type Strains, Phase IV (KMG-IV): sequencing the most valuable type-strain genomes for metagenomic binning, comparative biology and taxonomic classification.</title>
        <authorList>
            <person name="Goeker M."/>
        </authorList>
    </citation>
    <scope>NUCLEOTIDE SEQUENCE [LARGE SCALE GENOMIC DNA]</scope>
    <source>
        <strain evidence="3 4">YIM 65646</strain>
    </source>
</reference>
<protein>
    <recommendedName>
        <fullName evidence="2">Bacteriophage T5 Orf172 DNA-binding domain-containing protein</fullName>
    </recommendedName>
</protein>
<evidence type="ECO:0000256" key="1">
    <source>
        <dbReference type="SAM" id="MobiDB-lite"/>
    </source>
</evidence>
<comment type="caution">
    <text evidence="3">The sequence shown here is derived from an EMBL/GenBank/DDBJ whole genome shotgun (WGS) entry which is preliminary data.</text>
</comment>
<dbReference type="SMART" id="SM00974">
    <property type="entry name" value="T5orf172"/>
    <property type="match status" value="1"/>
</dbReference>
<evidence type="ECO:0000313" key="3">
    <source>
        <dbReference type="EMBL" id="MBB6037184.1"/>
    </source>
</evidence>
<keyword evidence="4" id="KW-1185">Reference proteome</keyword>
<feature type="compositionally biased region" description="Basic and acidic residues" evidence="1">
    <location>
        <begin position="269"/>
        <end position="291"/>
    </location>
</feature>
<name>A0A841FMW0_9ACTN</name>
<dbReference type="AlphaFoldDB" id="A0A841FMW0"/>
<dbReference type="RefSeq" id="WP_203687009.1">
    <property type="nucleotide sequence ID" value="NZ_BONT01000106.1"/>
</dbReference>
<sequence length="459" mass="51513">MSSSSTPLETTLDTPAAPGWTFNPPPGWPVPPPGWRPPPNWRPDPALPAPPPGWQWWVPTDITGATPIPAPVAPPVTVVPVAPPPPTVTGPPEPTALQVEHLRREVTALTARLTELRRTVAETTDVAMLQEIGIYEYSHPLESAAAYQARLATLKERYRAMARDGRAVGHATSWHVNNSAAEGKRMLNDFSKLMLRAYNSEADNLVRSMKPFKLAASSDRLNKTAETIAKLGKSMQIYITTAYHRARLEELSLTADYLSRKAAEREAEREARARQREEEKAKREFEREKERLRKQRDHNLAAMAKLEAKGDVEGVAALAATLDRINADIHSVETREANIRTGYVYVISNIGAFGERMVKVGMTRRLDPMDRVRELGDASVPFRFDVHALIFSADAVSLESKLHKELDDRRVNRVNLRREFFHATPAEVREVLEKLDGEHLLEYQEIPEAEEWRASRSDG</sequence>
<feature type="region of interest" description="Disordered" evidence="1">
    <location>
        <begin position="269"/>
        <end position="292"/>
    </location>
</feature>
<dbReference type="InterPro" id="IPR018306">
    <property type="entry name" value="Phage_T5_Orf172_DNA-bd"/>
</dbReference>
<feature type="domain" description="Bacteriophage T5 Orf172 DNA-binding" evidence="2">
    <location>
        <begin position="352"/>
        <end position="435"/>
    </location>
</feature>
<feature type="compositionally biased region" description="Pro residues" evidence="1">
    <location>
        <begin position="23"/>
        <end position="47"/>
    </location>
</feature>
<dbReference type="EMBL" id="JACHGT010000011">
    <property type="protein sequence ID" value="MBB6037184.1"/>
    <property type="molecule type" value="Genomic_DNA"/>
</dbReference>
<dbReference type="InterPro" id="IPR025280">
    <property type="entry name" value="SNIPE"/>
</dbReference>